<keyword evidence="1" id="KW-0472">Membrane</keyword>
<dbReference type="Proteomes" id="UP001178507">
    <property type="component" value="Unassembled WGS sequence"/>
</dbReference>
<evidence type="ECO:0008006" key="5">
    <source>
        <dbReference type="Google" id="ProtNLM"/>
    </source>
</evidence>
<dbReference type="NCBIfam" id="TIGR01571">
    <property type="entry name" value="A_thal_Cys_rich"/>
    <property type="match status" value="1"/>
</dbReference>
<sequence>MLRCVAVLLVAAQGAVIGRDTPVQAVPGQAQVPPLTPAVRLAELLRQARPSVLLQHLIKADPREDKDLPVVHVGPTTDADIDKMVKKEQGKAWQSVGTMAMVFVIYIATVVGLAFIYTKLWKDPEIDVQAEEPVDHFEHGAFSCLEDMHVCFLALCCMPCRWADTMNAAGLLGFWSALMLFLVVSFFRSWAQEYDPVLGLIAWLAGVAVFVYYRQQLRRVFSIKNDTMDQVKDVGLWMCCCWCAAAQEARQVRQTKKMEV</sequence>
<comment type="caution">
    <text evidence="3">The sequence shown here is derived from an EMBL/GenBank/DDBJ whole genome shotgun (WGS) entry which is preliminary data.</text>
</comment>
<feature type="chain" id="PRO_5041350721" description="Transmembrane protein" evidence="2">
    <location>
        <begin position="19"/>
        <end position="260"/>
    </location>
</feature>
<gene>
    <name evidence="3" type="ORF">EVOR1521_LOCUS1469</name>
</gene>
<dbReference type="PANTHER" id="PTHR15907">
    <property type="entry name" value="DUF614 FAMILY PROTEIN-RELATED"/>
    <property type="match status" value="1"/>
</dbReference>
<dbReference type="Pfam" id="PF04749">
    <property type="entry name" value="PLAC8"/>
    <property type="match status" value="1"/>
</dbReference>
<keyword evidence="1" id="KW-0812">Transmembrane</keyword>
<accession>A0AA36MGZ9</accession>
<proteinExistence type="predicted"/>
<feature type="transmembrane region" description="Helical" evidence="1">
    <location>
        <begin position="197"/>
        <end position="213"/>
    </location>
</feature>
<organism evidence="3 4">
    <name type="scientific">Effrenium voratum</name>
    <dbReference type="NCBI Taxonomy" id="2562239"/>
    <lineage>
        <taxon>Eukaryota</taxon>
        <taxon>Sar</taxon>
        <taxon>Alveolata</taxon>
        <taxon>Dinophyceae</taxon>
        <taxon>Suessiales</taxon>
        <taxon>Symbiodiniaceae</taxon>
        <taxon>Effrenium</taxon>
    </lineage>
</organism>
<evidence type="ECO:0000256" key="1">
    <source>
        <dbReference type="SAM" id="Phobius"/>
    </source>
</evidence>
<dbReference type="EMBL" id="CAUJNA010000050">
    <property type="protein sequence ID" value="CAJ1371041.1"/>
    <property type="molecule type" value="Genomic_DNA"/>
</dbReference>
<evidence type="ECO:0000256" key="2">
    <source>
        <dbReference type="SAM" id="SignalP"/>
    </source>
</evidence>
<keyword evidence="4" id="KW-1185">Reference proteome</keyword>
<feature type="signal peptide" evidence="2">
    <location>
        <begin position="1"/>
        <end position="18"/>
    </location>
</feature>
<dbReference type="InterPro" id="IPR006461">
    <property type="entry name" value="PLAC_motif_containing"/>
</dbReference>
<evidence type="ECO:0000313" key="3">
    <source>
        <dbReference type="EMBL" id="CAJ1371041.1"/>
    </source>
</evidence>
<reference evidence="3" key="1">
    <citation type="submission" date="2023-08" db="EMBL/GenBank/DDBJ databases">
        <authorList>
            <person name="Chen Y."/>
            <person name="Shah S."/>
            <person name="Dougan E. K."/>
            <person name="Thang M."/>
            <person name="Chan C."/>
        </authorList>
    </citation>
    <scope>NUCLEOTIDE SEQUENCE</scope>
</reference>
<protein>
    <recommendedName>
        <fullName evidence="5">Transmembrane protein</fullName>
    </recommendedName>
</protein>
<evidence type="ECO:0000313" key="4">
    <source>
        <dbReference type="Proteomes" id="UP001178507"/>
    </source>
</evidence>
<feature type="transmembrane region" description="Helical" evidence="1">
    <location>
        <begin position="168"/>
        <end position="191"/>
    </location>
</feature>
<feature type="transmembrane region" description="Helical" evidence="1">
    <location>
        <begin position="92"/>
        <end position="117"/>
    </location>
</feature>
<dbReference type="AlphaFoldDB" id="A0AA36MGZ9"/>
<keyword evidence="1" id="KW-1133">Transmembrane helix</keyword>
<name>A0AA36MGZ9_9DINO</name>
<keyword evidence="2" id="KW-0732">Signal</keyword>